<dbReference type="InterPro" id="IPR047211">
    <property type="entry name" value="POXB-like"/>
</dbReference>
<keyword evidence="3" id="KW-0446">Lipid-binding</keyword>
<dbReference type="PANTHER" id="PTHR42981:SF2">
    <property type="entry name" value="PYRUVATE DEHYDROGENASE [UBIQUINONE]"/>
    <property type="match status" value="1"/>
</dbReference>
<dbReference type="InterPro" id="IPR012001">
    <property type="entry name" value="Thiamin_PyroP_enz_TPP-bd_dom"/>
</dbReference>
<evidence type="ECO:0000313" key="9">
    <source>
        <dbReference type="Proteomes" id="UP000198638"/>
    </source>
</evidence>
<dbReference type="GO" id="GO:0042867">
    <property type="term" value="P:pyruvate catabolic process"/>
    <property type="evidence" value="ECO:0007669"/>
    <property type="project" value="UniProtKB-UniRule"/>
</dbReference>
<evidence type="ECO:0000259" key="6">
    <source>
        <dbReference type="Pfam" id="PF02775"/>
    </source>
</evidence>
<dbReference type="GO" id="GO:0030976">
    <property type="term" value="F:thiamine pyrophosphate binding"/>
    <property type="evidence" value="ECO:0007669"/>
    <property type="project" value="UniProtKB-UniRule"/>
</dbReference>
<keyword evidence="3" id="KW-0460">Magnesium</keyword>
<evidence type="ECO:0000259" key="5">
    <source>
        <dbReference type="Pfam" id="PF00205"/>
    </source>
</evidence>
<dbReference type="GO" id="GO:0008289">
    <property type="term" value="F:lipid binding"/>
    <property type="evidence" value="ECO:0007669"/>
    <property type="project" value="UniProtKB-UniRule"/>
</dbReference>
<dbReference type="RefSeq" id="WP_090533969.1">
    <property type="nucleotide sequence ID" value="NZ_FNRQ01000004.1"/>
</dbReference>
<dbReference type="NCBIfam" id="NF006591">
    <property type="entry name" value="PRK09124.1"/>
    <property type="match status" value="1"/>
</dbReference>
<comment type="cofactor">
    <cofactor evidence="3">
        <name>FAD</name>
        <dbReference type="ChEBI" id="CHEBI:57692"/>
    </cofactor>
    <text evidence="3">Binds 1 FAD per subunit.</text>
</comment>
<dbReference type="InterPro" id="IPR012000">
    <property type="entry name" value="Thiamin_PyroP_enz_cen_dom"/>
</dbReference>
<feature type="binding site" evidence="3">
    <location>
        <position position="462"/>
    </location>
    <ligand>
        <name>Mg(2+)</name>
        <dbReference type="ChEBI" id="CHEBI:18420"/>
    </ligand>
</feature>
<comment type="cofactor">
    <cofactor evidence="3">
        <name>thiamine diphosphate</name>
        <dbReference type="ChEBI" id="CHEBI:58937"/>
    </cofactor>
    <text evidence="3">Binds 1 thiamine pyrophosphate per subunit.</text>
</comment>
<keyword evidence="3" id="KW-0472">Membrane</keyword>
<feature type="binding site" evidence="3">
    <location>
        <position position="51"/>
    </location>
    <ligand>
        <name>thiamine diphosphate</name>
        <dbReference type="ChEBI" id="CHEBI:58937"/>
    </ligand>
</feature>
<dbReference type="Gene3D" id="3.40.50.970">
    <property type="match status" value="2"/>
</dbReference>
<dbReference type="Proteomes" id="UP000198638">
    <property type="component" value="Unassembled WGS sequence"/>
</dbReference>
<sequence length="573" mass="61362">MATQTVADYLARTLSGAGVERIWGVTGDSLNGLAYSLDQVGTIRWMHTRHEEVAAFAAGADAAASGRLAVCAGSCGPGNLHLINGLFDCHRNQQPVLAIAAHIPSTEIGLGYFQETHPQDLFRECSHFVELVSNASQFPRVLERAMRAATEERGVAVIVLPGDVALSECRVPVPEWNLGEPSSILPSEPDIDRLASMLNGCEAVTIMCGSGVAGAHAEVVQLADTLGAPVVHALRGKQFIEYDNPFDVGMTGLIGFSSGYHAMMSCDTVLLLGCDFPYRPFYPPEAKVVQIDRKGSQLGRRTPLALGLVGTVKETVAALLPKLQRKTDRTFIDKARKHYLSARKGLDELATPAGPGRPIHPQYLTRMIDEIASDDAIFSADVGTPTLWAARYLTMNGRRQLHGSFNHGSMANAMPQALGAQAAHPDRMVVSLSGDGGLSMLLGDLLSARQLDLPIKVVVFNNSLLGFVSMELKAGGYLDTNVDLSKTDFAAIAHGAGIFSVRVTESEALERALKEAFAHPGPALVDVVTSKHELALPPSIELAQAKGFSLYMLRAVLSGRGDEIVELARTNLR</sequence>
<dbReference type="Pfam" id="PF00205">
    <property type="entry name" value="TPP_enzyme_M"/>
    <property type="match status" value="1"/>
</dbReference>
<dbReference type="STRING" id="83784.SAMN05192564_10431"/>
<comment type="subcellular location">
    <subcellularLocation>
        <location evidence="3">Cell membrane</location>
        <topology evidence="3">Peripheral membrane protein</topology>
        <orientation evidence="3">Cytoplasmic side</orientation>
    </subcellularLocation>
</comment>
<dbReference type="OrthoDB" id="9785953at2"/>
<comment type="cofactor">
    <cofactor evidence="3">
        <name>Mg(2+)</name>
        <dbReference type="ChEBI" id="CHEBI:18420"/>
    </cofactor>
    <text evidence="3">Binds 1 Mg(2+) ion per subunit.</text>
</comment>
<feature type="binding site" evidence="3">
    <location>
        <begin position="408"/>
        <end position="410"/>
    </location>
    <ligand>
        <name>thiamine diphosphate</name>
        <dbReference type="ChEBI" id="CHEBI:58937"/>
    </ligand>
</feature>
<evidence type="ECO:0000256" key="4">
    <source>
        <dbReference type="RuleBase" id="RU362132"/>
    </source>
</evidence>
<feature type="binding site" evidence="3">
    <location>
        <begin position="435"/>
        <end position="437"/>
    </location>
    <ligand>
        <name>thiamine diphosphate</name>
        <dbReference type="ChEBI" id="CHEBI:58937"/>
    </ligand>
</feature>
<keyword evidence="3" id="KW-0560">Oxidoreductase</keyword>
<dbReference type="InterPro" id="IPR047212">
    <property type="entry name" value="TPP_POXB-like"/>
</dbReference>
<keyword evidence="3" id="KW-0547">Nucleotide-binding</keyword>
<feature type="site" description="Moves into active site upon enzyme activation, plays a role in electron transfer" evidence="3">
    <location>
        <position position="467"/>
    </location>
</feature>
<dbReference type="InterPro" id="IPR029035">
    <property type="entry name" value="DHS-like_NAD/FAD-binding_dom"/>
</dbReference>
<comment type="activity regulation">
    <text evidence="3">The C-terminus inhibits activity; it has to move for the enzyme to be active. Activated by lipid-binding, which occurs via the C-terminus.</text>
</comment>
<dbReference type="GO" id="GO:0050660">
    <property type="term" value="F:flavin adenine dinucleotide binding"/>
    <property type="evidence" value="ECO:0007669"/>
    <property type="project" value="UniProtKB-UniRule"/>
</dbReference>
<evidence type="ECO:0000256" key="1">
    <source>
        <dbReference type="ARBA" id="ARBA00007812"/>
    </source>
</evidence>
<reference evidence="9" key="1">
    <citation type="submission" date="2016-10" db="EMBL/GenBank/DDBJ databases">
        <authorList>
            <person name="Varghese N."/>
            <person name="Submissions S."/>
        </authorList>
    </citation>
    <scope>NUCLEOTIDE SEQUENCE [LARGE SCALE GENOMIC DNA]</scope>
    <source>
        <strain evidence="9">LMG 24000</strain>
    </source>
</reference>
<feature type="domain" description="Thiamine pyrophosphate enzyme N-terminal TPP-binding" evidence="7">
    <location>
        <begin position="5"/>
        <end position="116"/>
    </location>
</feature>
<feature type="binding site" evidence="3">
    <location>
        <position position="292"/>
    </location>
    <ligand>
        <name>FAD</name>
        <dbReference type="ChEBI" id="CHEBI:57692"/>
    </ligand>
</feature>
<feature type="binding site" evidence="3">
    <location>
        <begin position="251"/>
        <end position="254"/>
    </location>
    <ligand>
        <name>FAD</name>
        <dbReference type="ChEBI" id="CHEBI:57692"/>
    </ligand>
</feature>
<name>A0A1H4F0L5_9BURK</name>
<dbReference type="InterPro" id="IPR011766">
    <property type="entry name" value="TPP_enzyme_TPP-bd"/>
</dbReference>
<evidence type="ECO:0000313" key="8">
    <source>
        <dbReference type="EMBL" id="SEA90719.1"/>
    </source>
</evidence>
<dbReference type="EC" id="1.2.5.1" evidence="3"/>
<dbReference type="CDD" id="cd02014">
    <property type="entry name" value="TPP_POX"/>
    <property type="match status" value="1"/>
</dbReference>
<keyword evidence="3" id="KW-0285">Flavoprotein</keyword>
<keyword evidence="3" id="KW-1003">Cell membrane</keyword>
<keyword evidence="3" id="KW-0830">Ubiquinone</keyword>
<keyword evidence="3 8" id="KW-0670">Pyruvate</keyword>
<dbReference type="PANTHER" id="PTHR42981">
    <property type="entry name" value="PYRUVATE DEHYDROGENASE [UBIQUINONE]"/>
    <property type="match status" value="1"/>
</dbReference>
<evidence type="ECO:0000256" key="2">
    <source>
        <dbReference type="ARBA" id="ARBA00023052"/>
    </source>
</evidence>
<dbReference type="InterPro" id="IPR047210">
    <property type="entry name" value="TPP_PYR_POXB-like"/>
</dbReference>
<feature type="binding site" evidence="3">
    <location>
        <begin position="462"/>
        <end position="468"/>
    </location>
    <ligand>
        <name>thiamine diphosphate</name>
        <dbReference type="ChEBI" id="CHEBI:58937"/>
    </ligand>
</feature>
<dbReference type="CDD" id="cd07039">
    <property type="entry name" value="TPP_PYR_POX"/>
    <property type="match status" value="1"/>
</dbReference>
<dbReference type="HAMAP" id="MF_00850">
    <property type="entry name" value="POX"/>
    <property type="match status" value="1"/>
</dbReference>
<dbReference type="PROSITE" id="PS00187">
    <property type="entry name" value="TPP_ENZYMES"/>
    <property type="match status" value="1"/>
</dbReference>
<feature type="domain" description="Thiamine pyrophosphate enzyme TPP-binding" evidence="6">
    <location>
        <begin position="381"/>
        <end position="527"/>
    </location>
</feature>
<comment type="catalytic activity">
    <reaction evidence="3">
        <text>a ubiquinone + pyruvate + H2O = a ubiquinol + acetate + CO2</text>
        <dbReference type="Rhea" id="RHEA:27405"/>
        <dbReference type="Rhea" id="RHEA-COMP:9565"/>
        <dbReference type="Rhea" id="RHEA-COMP:9566"/>
        <dbReference type="ChEBI" id="CHEBI:15361"/>
        <dbReference type="ChEBI" id="CHEBI:15377"/>
        <dbReference type="ChEBI" id="CHEBI:16389"/>
        <dbReference type="ChEBI" id="CHEBI:16526"/>
        <dbReference type="ChEBI" id="CHEBI:17976"/>
        <dbReference type="ChEBI" id="CHEBI:30089"/>
        <dbReference type="EC" id="1.2.5.1"/>
    </reaction>
</comment>
<comment type="subunit">
    <text evidence="3">Homotetramer.</text>
</comment>
<keyword evidence="3" id="KW-0274">FAD</keyword>
<dbReference type="EMBL" id="FNRQ01000004">
    <property type="protein sequence ID" value="SEA90719.1"/>
    <property type="molecule type" value="Genomic_DNA"/>
</dbReference>
<dbReference type="FunFam" id="3.40.50.1220:FF:000013">
    <property type="entry name" value="Pyruvate dehydrogenase [ubiquinone]"/>
    <property type="match status" value="1"/>
</dbReference>
<dbReference type="SUPFAM" id="SSF52467">
    <property type="entry name" value="DHS-like NAD/FAD-binding domain"/>
    <property type="match status" value="1"/>
</dbReference>
<dbReference type="Pfam" id="PF02776">
    <property type="entry name" value="TPP_enzyme_N"/>
    <property type="match status" value="1"/>
</dbReference>
<dbReference type="InterPro" id="IPR044261">
    <property type="entry name" value="Pyruvate_dehydrogenase"/>
</dbReference>
<comment type="similarity">
    <text evidence="1 3 4">Belongs to the TPP enzyme family.</text>
</comment>
<keyword evidence="2 3" id="KW-0786">Thiamine pyrophosphate</keyword>
<dbReference type="InterPro" id="IPR000399">
    <property type="entry name" value="TPP-bd_CS"/>
</dbReference>
<comment type="domain">
    <text evidence="3">Has 4 domains; the Pyr domain which binds the pyrimidine moiety of the thiamine pyrophosphate cofactor, the FAD-binding domain, the PP-binding domain which binds the pyrophosphate portion of thiamine pyrophosphate and the C-terminal membrane binding region. The C-terminus is held closely against the rest of the protein and covers the active site; during activation it unfolds from the rest of the protein and forms an amphipathic helix upon membrane binding, exposing the active site.</text>
</comment>
<organism evidence="8 9">
    <name type="scientific">Paraburkholderia sartisoli</name>
    <dbReference type="NCBI Taxonomy" id="83784"/>
    <lineage>
        <taxon>Bacteria</taxon>
        <taxon>Pseudomonadati</taxon>
        <taxon>Pseudomonadota</taxon>
        <taxon>Betaproteobacteria</taxon>
        <taxon>Burkholderiales</taxon>
        <taxon>Burkholderiaceae</taxon>
        <taxon>Paraburkholderia</taxon>
    </lineage>
</organism>
<comment type="caution">
    <text evidence="3">Lacks conserved residue(s) required for the propagation of feature annotation.</text>
</comment>
<dbReference type="GO" id="GO:0052737">
    <property type="term" value="F:pyruvate dehydrogenase (quinone) activity"/>
    <property type="evidence" value="ECO:0007669"/>
    <property type="project" value="UniProtKB-UniRule"/>
</dbReference>
<dbReference type="Pfam" id="PF02775">
    <property type="entry name" value="TPP_enzyme_C"/>
    <property type="match status" value="1"/>
</dbReference>
<dbReference type="GO" id="GO:0005886">
    <property type="term" value="C:plasma membrane"/>
    <property type="evidence" value="ECO:0007669"/>
    <property type="project" value="UniProtKB-SubCell"/>
</dbReference>
<keyword evidence="3" id="KW-0479">Metal-binding</keyword>
<accession>A0A1H4F0L5</accession>
<dbReference type="Gene3D" id="3.40.50.1220">
    <property type="entry name" value="TPP-binding domain"/>
    <property type="match status" value="1"/>
</dbReference>
<evidence type="ECO:0000259" key="7">
    <source>
        <dbReference type="Pfam" id="PF02776"/>
    </source>
</evidence>
<dbReference type="GO" id="GO:0000287">
    <property type="term" value="F:magnesium ion binding"/>
    <property type="evidence" value="ECO:0007669"/>
    <property type="project" value="UniProtKB-UniRule"/>
</dbReference>
<proteinExistence type="inferred from homology"/>
<dbReference type="GO" id="GO:0048039">
    <property type="term" value="F:ubiquinone binding"/>
    <property type="evidence" value="ECO:0007669"/>
    <property type="project" value="UniProtKB-UniRule"/>
</dbReference>
<feature type="domain" description="Thiamine pyrophosphate enzyme central" evidence="5">
    <location>
        <begin position="191"/>
        <end position="319"/>
    </location>
</feature>
<dbReference type="InterPro" id="IPR029061">
    <property type="entry name" value="THDP-binding"/>
</dbReference>
<protein>
    <recommendedName>
        <fullName evidence="3">Pyruvate dehydrogenase [ubiquinone]</fullName>
        <ecNumber evidence="3">1.2.5.1</ecNumber>
    </recommendedName>
    <alternativeName>
        <fullName evidence="3">Pyruvate oxidase</fullName>
        <shortName evidence="3">POX</shortName>
    </alternativeName>
    <alternativeName>
        <fullName evidence="3">Pyruvate:ubiquinone-8 oxidoreductase</fullName>
    </alternativeName>
</protein>
<dbReference type="AlphaFoldDB" id="A0A1H4F0L5"/>
<dbReference type="SUPFAM" id="SSF52518">
    <property type="entry name" value="Thiamin diphosphate-binding fold (THDP-binding)"/>
    <property type="match status" value="2"/>
</dbReference>
<feature type="binding site" evidence="3">
    <location>
        <position position="435"/>
    </location>
    <ligand>
        <name>Mg(2+)</name>
        <dbReference type="ChEBI" id="CHEBI:18420"/>
    </ligand>
</feature>
<keyword evidence="9" id="KW-1185">Reference proteome</keyword>
<gene>
    <name evidence="3" type="primary">poxB</name>
    <name evidence="8" type="ORF">SAMN05192564_10431</name>
</gene>
<feature type="region of interest" description="FAD-binding domain" evidence="3">
    <location>
        <begin position="183"/>
        <end position="334"/>
    </location>
</feature>
<comment type="function">
    <text evidence="3">A peripheral cell membrane enzyme that catalyzes the oxidative decarboxylation of pyruvate to form acetate and CO(2). It channels electrons from the cytoplasm to the respiratory chain at the cell membrane via ubiquinone.</text>
</comment>
<evidence type="ECO:0000256" key="3">
    <source>
        <dbReference type="HAMAP-Rule" id="MF_00850"/>
    </source>
</evidence>